<dbReference type="EMBL" id="JACIIZ010000005">
    <property type="protein sequence ID" value="MBB6251412.1"/>
    <property type="molecule type" value="Genomic_DNA"/>
</dbReference>
<name>A0A7X0EC73_9PROT</name>
<gene>
    <name evidence="2" type="ORF">FHS74_001963</name>
</gene>
<evidence type="ECO:0000313" key="3">
    <source>
        <dbReference type="Proteomes" id="UP000539175"/>
    </source>
</evidence>
<keyword evidence="3" id="KW-1185">Reference proteome</keyword>
<protein>
    <submittedName>
        <fullName evidence="2">Uncharacterized protein</fullName>
    </submittedName>
</protein>
<proteinExistence type="predicted"/>
<dbReference type="AlphaFoldDB" id="A0A7X0EC73"/>
<feature type="region of interest" description="Disordered" evidence="1">
    <location>
        <begin position="95"/>
        <end position="146"/>
    </location>
</feature>
<dbReference type="Proteomes" id="UP000539175">
    <property type="component" value="Unassembled WGS sequence"/>
</dbReference>
<accession>A0A7X0EC73</accession>
<evidence type="ECO:0000313" key="2">
    <source>
        <dbReference type="EMBL" id="MBB6251412.1"/>
    </source>
</evidence>
<comment type="caution">
    <text evidence="2">The sequence shown here is derived from an EMBL/GenBank/DDBJ whole genome shotgun (WGS) entry which is preliminary data.</text>
</comment>
<evidence type="ECO:0000256" key="1">
    <source>
        <dbReference type="SAM" id="MobiDB-lite"/>
    </source>
</evidence>
<reference evidence="2 3" key="1">
    <citation type="submission" date="2020-08" db="EMBL/GenBank/DDBJ databases">
        <title>Genomic Encyclopedia of Type Strains, Phase IV (KMG-IV): sequencing the most valuable type-strain genomes for metagenomic binning, comparative biology and taxonomic classification.</title>
        <authorList>
            <person name="Goeker M."/>
        </authorList>
    </citation>
    <scope>NUCLEOTIDE SEQUENCE [LARGE SCALE GENOMIC DNA]</scope>
    <source>
        <strain evidence="2 3">DSM 22198</strain>
    </source>
</reference>
<sequence>MAGEIPFRAYAERDLDPGINLLLTVSRFVADPAPYRAELRDRLSTMGVADGPAATMAECAQAALDAMDDAGRAAERPARMWALRDAMQAYCATFPKAPAATDSRRTTGPRPPRFGSGRGKHGGRPSFVDRAQAKDGDGDLDPAQDF</sequence>
<organism evidence="2 3">
    <name type="scientific">Nitrospirillum iridis</name>
    <dbReference type="NCBI Taxonomy" id="765888"/>
    <lineage>
        <taxon>Bacteria</taxon>
        <taxon>Pseudomonadati</taxon>
        <taxon>Pseudomonadota</taxon>
        <taxon>Alphaproteobacteria</taxon>
        <taxon>Rhodospirillales</taxon>
        <taxon>Azospirillaceae</taxon>
        <taxon>Nitrospirillum</taxon>
    </lineage>
</organism>
<dbReference type="RefSeq" id="WP_184799894.1">
    <property type="nucleotide sequence ID" value="NZ_JACIIZ010000005.1"/>
</dbReference>